<feature type="binding site" evidence="8 13">
    <location>
        <position position="413"/>
    </location>
    <ligand>
        <name>Zn(2+)</name>
        <dbReference type="ChEBI" id="CHEBI:29105"/>
    </ligand>
</feature>
<feature type="binding site" evidence="8 12">
    <location>
        <position position="408"/>
    </location>
    <ligand>
        <name>substrate</name>
    </ligand>
</feature>
<reference evidence="15" key="2">
    <citation type="journal article" date="2021" name="PeerJ">
        <title>Extensive microbial diversity within the chicken gut microbiome revealed by metagenomics and culture.</title>
        <authorList>
            <person name="Gilroy R."/>
            <person name="Ravi A."/>
            <person name="Getino M."/>
            <person name="Pursley I."/>
            <person name="Horton D.L."/>
            <person name="Alikhan N.F."/>
            <person name="Baker D."/>
            <person name="Gharbi K."/>
            <person name="Hall N."/>
            <person name="Watson M."/>
            <person name="Adriaenssens E.M."/>
            <person name="Foster-Nyarko E."/>
            <person name="Jarju S."/>
            <person name="Secka A."/>
            <person name="Antonio M."/>
            <person name="Oren A."/>
            <person name="Chaudhuri R.R."/>
            <person name="La Ragione R."/>
            <person name="Hildebrand F."/>
            <person name="Pallen M.J."/>
        </authorList>
    </citation>
    <scope>NUCLEOTIDE SEQUENCE</scope>
    <source>
        <strain evidence="15">ChiW25-3613</strain>
    </source>
</reference>
<keyword evidence="8 11" id="KW-0520">NAD</keyword>
<dbReference type="EC" id="1.1.1.23" evidence="3 8"/>
<dbReference type="PANTHER" id="PTHR21256">
    <property type="entry name" value="HISTIDINOL DEHYDROGENASE HDH"/>
    <property type="match status" value="1"/>
</dbReference>
<evidence type="ECO:0000256" key="10">
    <source>
        <dbReference type="PIRSR" id="PIRSR000099-1"/>
    </source>
</evidence>
<dbReference type="FunFam" id="3.40.50.1980:FF:000026">
    <property type="entry name" value="Histidinol dehydrogenase"/>
    <property type="match status" value="1"/>
</dbReference>
<keyword evidence="4 8" id="KW-0479">Metal-binding</keyword>
<keyword evidence="5 8" id="KW-0862">Zinc</keyword>
<gene>
    <name evidence="8 15" type="primary">hisD</name>
    <name evidence="15" type="ORF">IAB90_07115</name>
</gene>
<evidence type="ECO:0000256" key="7">
    <source>
        <dbReference type="ARBA" id="ARBA00049489"/>
    </source>
</evidence>
<feature type="binding site" evidence="8 13">
    <location>
        <position position="354"/>
    </location>
    <ligand>
        <name>Zn(2+)</name>
        <dbReference type="ChEBI" id="CHEBI:29105"/>
    </ligand>
</feature>
<feature type="binding site" evidence="8 12">
    <location>
        <position position="255"/>
    </location>
    <ligand>
        <name>substrate</name>
    </ligand>
</feature>
<evidence type="ECO:0000313" key="16">
    <source>
        <dbReference type="Proteomes" id="UP000824179"/>
    </source>
</evidence>
<dbReference type="GO" id="GO:0051287">
    <property type="term" value="F:NAD binding"/>
    <property type="evidence" value="ECO:0007669"/>
    <property type="project" value="InterPro"/>
</dbReference>
<comment type="function">
    <text evidence="1 8">Catalyzes the sequential NAD-dependent oxidations of L-histidinol to L-histidinaldehyde and then to L-histidine.</text>
</comment>
<name>A0A9D1AGN1_9FIRM</name>
<feature type="binding site" evidence="8 12">
    <location>
        <position position="413"/>
    </location>
    <ligand>
        <name>substrate</name>
    </ligand>
</feature>
<dbReference type="SUPFAM" id="SSF53720">
    <property type="entry name" value="ALDH-like"/>
    <property type="match status" value="1"/>
</dbReference>
<keyword evidence="8" id="KW-0028">Amino-acid biosynthesis</keyword>
<feature type="binding site" evidence="8 12">
    <location>
        <position position="230"/>
    </location>
    <ligand>
        <name>substrate</name>
    </ligand>
</feature>
<dbReference type="PIRSF" id="PIRSF000099">
    <property type="entry name" value="Histidinol_dh"/>
    <property type="match status" value="1"/>
</dbReference>
<evidence type="ECO:0000256" key="8">
    <source>
        <dbReference type="HAMAP-Rule" id="MF_01024"/>
    </source>
</evidence>
<dbReference type="GO" id="GO:0000105">
    <property type="term" value="P:L-histidine biosynthetic process"/>
    <property type="evidence" value="ECO:0007669"/>
    <property type="project" value="UniProtKB-UniRule"/>
</dbReference>
<feature type="binding site" evidence="8 12">
    <location>
        <position position="252"/>
    </location>
    <ligand>
        <name>substrate</name>
    </ligand>
</feature>
<comment type="pathway">
    <text evidence="8">Amino-acid biosynthesis; L-histidine biosynthesis; L-histidine from 5-phospho-alpha-D-ribose 1-diphosphate: step 9/9.</text>
</comment>
<organism evidence="15 16">
    <name type="scientific">Candidatus Coproplasma stercoripullorum</name>
    <dbReference type="NCBI Taxonomy" id="2840751"/>
    <lineage>
        <taxon>Bacteria</taxon>
        <taxon>Bacillati</taxon>
        <taxon>Bacillota</taxon>
        <taxon>Clostridia</taxon>
        <taxon>Eubacteriales</taxon>
        <taxon>Candidatus Coproplasma</taxon>
    </lineage>
</organism>
<evidence type="ECO:0000256" key="11">
    <source>
        <dbReference type="PIRSR" id="PIRSR000099-2"/>
    </source>
</evidence>
<feature type="binding site" evidence="8 12">
    <location>
        <position position="354"/>
    </location>
    <ligand>
        <name>substrate</name>
    </ligand>
</feature>
<accession>A0A9D1AGN1</accession>
<dbReference type="PRINTS" id="PR00083">
    <property type="entry name" value="HOLDHDRGNASE"/>
</dbReference>
<dbReference type="AlphaFoldDB" id="A0A9D1AGN1"/>
<evidence type="ECO:0000256" key="2">
    <source>
        <dbReference type="ARBA" id="ARBA00010178"/>
    </source>
</evidence>
<protein>
    <recommendedName>
        <fullName evidence="3 8">Histidinol dehydrogenase</fullName>
        <shortName evidence="8">HDH</shortName>
        <ecNumber evidence="3 8">1.1.1.23</ecNumber>
    </recommendedName>
</protein>
<feature type="active site" description="Proton acceptor" evidence="8 10">
    <location>
        <position position="320"/>
    </location>
</feature>
<dbReference type="Gene3D" id="1.20.5.1300">
    <property type="match status" value="1"/>
</dbReference>
<comment type="catalytic activity">
    <reaction evidence="7 8">
        <text>L-histidinol + 2 NAD(+) + H2O = L-histidine + 2 NADH + 3 H(+)</text>
        <dbReference type="Rhea" id="RHEA:20641"/>
        <dbReference type="ChEBI" id="CHEBI:15377"/>
        <dbReference type="ChEBI" id="CHEBI:15378"/>
        <dbReference type="ChEBI" id="CHEBI:57540"/>
        <dbReference type="ChEBI" id="CHEBI:57595"/>
        <dbReference type="ChEBI" id="CHEBI:57699"/>
        <dbReference type="ChEBI" id="CHEBI:57945"/>
        <dbReference type="EC" id="1.1.1.23"/>
    </reaction>
</comment>
<feature type="active site" description="Proton acceptor" evidence="8 10">
    <location>
        <position position="321"/>
    </location>
</feature>
<dbReference type="InterPro" id="IPR001692">
    <property type="entry name" value="Histidinol_DH_CS"/>
</dbReference>
<evidence type="ECO:0000256" key="9">
    <source>
        <dbReference type="PIRNR" id="PIRNR000099"/>
    </source>
</evidence>
<evidence type="ECO:0000256" key="13">
    <source>
        <dbReference type="PIRSR" id="PIRSR000099-4"/>
    </source>
</evidence>
<reference evidence="15" key="1">
    <citation type="submission" date="2020-10" db="EMBL/GenBank/DDBJ databases">
        <authorList>
            <person name="Gilroy R."/>
        </authorList>
    </citation>
    <scope>NUCLEOTIDE SEQUENCE</scope>
    <source>
        <strain evidence="15">ChiW25-3613</strain>
    </source>
</reference>
<feature type="binding site" evidence="8 11">
    <location>
        <position position="122"/>
    </location>
    <ligand>
        <name>NAD(+)</name>
        <dbReference type="ChEBI" id="CHEBI:57540"/>
    </ligand>
</feature>
<dbReference type="PANTHER" id="PTHR21256:SF2">
    <property type="entry name" value="HISTIDINE BIOSYNTHESIS TRIFUNCTIONAL PROTEIN"/>
    <property type="match status" value="1"/>
</dbReference>
<keyword evidence="8" id="KW-0368">Histidine biosynthesis</keyword>
<evidence type="ECO:0000256" key="12">
    <source>
        <dbReference type="PIRSR" id="PIRSR000099-3"/>
    </source>
</evidence>
<feature type="binding site" evidence="8 11">
    <location>
        <position position="207"/>
    </location>
    <ligand>
        <name>NAD(+)</name>
        <dbReference type="ChEBI" id="CHEBI:57540"/>
    </ligand>
</feature>
<dbReference type="InterPro" id="IPR012131">
    <property type="entry name" value="Hstdl_DH"/>
</dbReference>
<comment type="caution">
    <text evidence="15">The sequence shown here is derived from an EMBL/GenBank/DDBJ whole genome shotgun (WGS) entry which is preliminary data.</text>
</comment>
<dbReference type="EMBL" id="DVHB01000127">
    <property type="protein sequence ID" value="HIR40132.1"/>
    <property type="molecule type" value="Genomic_DNA"/>
</dbReference>
<dbReference type="Gene3D" id="3.40.50.1980">
    <property type="entry name" value="Nitrogenase molybdenum iron protein domain"/>
    <property type="match status" value="2"/>
</dbReference>
<evidence type="ECO:0000313" key="15">
    <source>
        <dbReference type="EMBL" id="HIR40132.1"/>
    </source>
</evidence>
<dbReference type="InterPro" id="IPR022695">
    <property type="entry name" value="Histidinol_DH_monofunct"/>
</dbReference>
<evidence type="ECO:0000256" key="4">
    <source>
        <dbReference type="ARBA" id="ARBA00022723"/>
    </source>
</evidence>
<comment type="similarity">
    <text evidence="2 8 9 14">Belongs to the histidinol dehydrogenase family.</text>
</comment>
<evidence type="ECO:0000256" key="1">
    <source>
        <dbReference type="ARBA" id="ARBA00003850"/>
    </source>
</evidence>
<feature type="binding site" evidence="8 11">
    <location>
        <position position="184"/>
    </location>
    <ligand>
        <name>NAD(+)</name>
        <dbReference type="ChEBI" id="CHEBI:57540"/>
    </ligand>
</feature>
<evidence type="ECO:0000256" key="6">
    <source>
        <dbReference type="ARBA" id="ARBA00023002"/>
    </source>
</evidence>
<dbReference type="NCBIfam" id="TIGR00069">
    <property type="entry name" value="hisD"/>
    <property type="match status" value="1"/>
</dbReference>
<dbReference type="InterPro" id="IPR016161">
    <property type="entry name" value="Ald_DH/histidinol_DH"/>
</dbReference>
<dbReference type="FunFam" id="3.40.50.1980:FF:000001">
    <property type="entry name" value="Histidinol dehydrogenase"/>
    <property type="match status" value="1"/>
</dbReference>
<dbReference type="GO" id="GO:0004399">
    <property type="term" value="F:histidinol dehydrogenase activity"/>
    <property type="evidence" value="ECO:0007669"/>
    <property type="project" value="UniProtKB-UniRule"/>
</dbReference>
<dbReference type="PROSITE" id="PS00611">
    <property type="entry name" value="HISOL_DEHYDROGENASE"/>
    <property type="match status" value="1"/>
</dbReference>
<proteinExistence type="inferred from homology"/>
<feature type="binding site" evidence="8 13">
    <location>
        <position position="252"/>
    </location>
    <ligand>
        <name>Zn(2+)</name>
        <dbReference type="ChEBI" id="CHEBI:29105"/>
    </ligand>
</feature>
<evidence type="ECO:0000256" key="14">
    <source>
        <dbReference type="RuleBase" id="RU004175"/>
    </source>
</evidence>
<dbReference type="Proteomes" id="UP000824179">
    <property type="component" value="Unassembled WGS sequence"/>
</dbReference>
<comment type="cofactor">
    <cofactor evidence="8 13">
        <name>Zn(2+)</name>
        <dbReference type="ChEBI" id="CHEBI:29105"/>
    </cofactor>
    <text evidence="8 13">Binds 1 zinc ion per subunit.</text>
</comment>
<feature type="binding site" evidence="8 12">
    <location>
        <position position="321"/>
    </location>
    <ligand>
        <name>substrate</name>
    </ligand>
</feature>
<evidence type="ECO:0000256" key="3">
    <source>
        <dbReference type="ARBA" id="ARBA00012965"/>
    </source>
</evidence>
<sequence length="429" mass="46193">MIKIYKDYKTQDILSRKIDDYGEYEGTVKEILKNVASRGDAAVKEYCQKFDGFSGQSLEVSEDEFEEAEAALSEDFKKVVRASAANIAFFHEKQVKTGFETEKEGGVILGQKYTPVAVAGVYVPGGTASYPSTVLMDVIPAKIAGVRNIIMATPVKADGKVKPEILYAARVAGADRVFKVGGAQAIAALAYGTESIPKADVIVGPGNIFVALAKKLVYGIVNVDMIAGPSEILVIADGRSNPVFVAADLLSQAEHDKLASAVLVTDSEALAEAVQIEIERQLCLMQRQEIARASIENNGKIIICESIEKAINIANEIAPEHLELCVDEPMAYLDNIKNAGSIFLGRYTPEALGDYYAGPNHTLPTNGAAKFSSPLSVDDFVKKSSYIRYTQGELLKAAENVIRFAESEGLFGHANSVKVRVEAAAKGDR</sequence>
<evidence type="ECO:0000256" key="5">
    <source>
        <dbReference type="ARBA" id="ARBA00022833"/>
    </source>
</evidence>
<keyword evidence="6 8" id="KW-0560">Oxidoreductase</keyword>
<feature type="binding site" evidence="8 13">
    <location>
        <position position="255"/>
    </location>
    <ligand>
        <name>Zn(2+)</name>
        <dbReference type="ChEBI" id="CHEBI:29105"/>
    </ligand>
</feature>
<dbReference type="GO" id="GO:0005829">
    <property type="term" value="C:cytosol"/>
    <property type="evidence" value="ECO:0007669"/>
    <property type="project" value="TreeGrafter"/>
</dbReference>
<dbReference type="Pfam" id="PF00815">
    <property type="entry name" value="Histidinol_dh"/>
    <property type="match status" value="1"/>
</dbReference>
<dbReference type="GO" id="GO:0008270">
    <property type="term" value="F:zinc ion binding"/>
    <property type="evidence" value="ECO:0007669"/>
    <property type="project" value="UniProtKB-UniRule"/>
</dbReference>
<dbReference type="CDD" id="cd06572">
    <property type="entry name" value="Histidinol_dh"/>
    <property type="match status" value="1"/>
</dbReference>
<dbReference type="HAMAP" id="MF_01024">
    <property type="entry name" value="HisD"/>
    <property type="match status" value="1"/>
</dbReference>